<proteinExistence type="predicted"/>
<dbReference type="RefSeq" id="WP_157735160.1">
    <property type="nucleotide sequence ID" value="NZ_FPIW01000005.1"/>
</dbReference>
<dbReference type="EMBL" id="FPIW01000005">
    <property type="protein sequence ID" value="SFW23403.1"/>
    <property type="molecule type" value="Genomic_DNA"/>
</dbReference>
<reference evidence="2" key="1">
    <citation type="submission" date="2016-11" db="EMBL/GenBank/DDBJ databases">
        <authorList>
            <person name="Jaros S."/>
            <person name="Januszkiewicz K."/>
            <person name="Wedrychowicz H."/>
        </authorList>
    </citation>
    <scope>NUCLEOTIDE SEQUENCE [LARGE SCALE GENOMIC DNA]</scope>
    <source>
        <strain evidence="2">DSM 7057</strain>
    </source>
</reference>
<organism evidence="1 2">
    <name type="scientific">Desulfovibrio desulfuricans</name>
    <dbReference type="NCBI Taxonomy" id="876"/>
    <lineage>
        <taxon>Bacteria</taxon>
        <taxon>Pseudomonadati</taxon>
        <taxon>Thermodesulfobacteriota</taxon>
        <taxon>Desulfovibrionia</taxon>
        <taxon>Desulfovibrionales</taxon>
        <taxon>Desulfovibrionaceae</taxon>
        <taxon>Desulfovibrio</taxon>
    </lineage>
</organism>
<dbReference type="Proteomes" id="UP000182680">
    <property type="component" value="Unassembled WGS sequence"/>
</dbReference>
<name>A0AA94L1B6_DESDE</name>
<evidence type="ECO:0000313" key="2">
    <source>
        <dbReference type="Proteomes" id="UP000182680"/>
    </source>
</evidence>
<dbReference type="AlphaFoldDB" id="A0AA94L1B6"/>
<accession>A0AA94L1B6</accession>
<evidence type="ECO:0000313" key="1">
    <source>
        <dbReference type="EMBL" id="SFW23403.1"/>
    </source>
</evidence>
<comment type="caution">
    <text evidence="1">The sequence shown here is derived from an EMBL/GenBank/DDBJ whole genome shotgun (WGS) entry which is preliminary data.</text>
</comment>
<sequence>MWRDLNPVSNWRGWALALAALLLFALVGGLDGPEQHAAYAEAAKKIQMERE</sequence>
<protein>
    <submittedName>
        <fullName evidence="1">Uncharacterized protein</fullName>
    </submittedName>
</protein>
<gene>
    <name evidence="1" type="ORF">SAMN02910291_00495</name>
</gene>